<proteinExistence type="predicted"/>
<sequence>MNTATLSALAEPNRLHIVELLRTGPRPVGEIADELRLQQPQVSKHLRVLSEAGIVEVRPIAQRRIYQLRPQPFRELDTWIESFRRLWEERFDRLDDYLQMLQATPPTDGSNE</sequence>
<name>A0ABW0QW32_9BACL</name>
<dbReference type="NCBIfam" id="NF033788">
    <property type="entry name" value="HTH_metalloreg"/>
    <property type="match status" value="1"/>
</dbReference>
<dbReference type="InterPro" id="IPR001845">
    <property type="entry name" value="HTH_ArsR_DNA-bd_dom"/>
</dbReference>
<dbReference type="Pfam" id="PF01022">
    <property type="entry name" value="HTH_5"/>
    <property type="match status" value="1"/>
</dbReference>
<feature type="domain" description="HTH arsR-type" evidence="4">
    <location>
        <begin position="1"/>
        <end position="88"/>
    </location>
</feature>
<keyword evidence="2" id="KW-0238">DNA-binding</keyword>
<evidence type="ECO:0000256" key="1">
    <source>
        <dbReference type="ARBA" id="ARBA00023015"/>
    </source>
</evidence>
<dbReference type="InterPro" id="IPR051081">
    <property type="entry name" value="HTH_MetalResp_TranReg"/>
</dbReference>
<protein>
    <submittedName>
        <fullName evidence="5">ArsR/SmtB family transcription factor</fullName>
    </submittedName>
</protein>
<evidence type="ECO:0000259" key="4">
    <source>
        <dbReference type="PROSITE" id="PS50987"/>
    </source>
</evidence>
<dbReference type="PANTHER" id="PTHR33154">
    <property type="entry name" value="TRANSCRIPTIONAL REGULATOR, ARSR FAMILY"/>
    <property type="match status" value="1"/>
</dbReference>
<dbReference type="InterPro" id="IPR036390">
    <property type="entry name" value="WH_DNA-bd_sf"/>
</dbReference>
<evidence type="ECO:0000313" key="6">
    <source>
        <dbReference type="Proteomes" id="UP001596108"/>
    </source>
</evidence>
<keyword evidence="6" id="KW-1185">Reference proteome</keyword>
<dbReference type="Proteomes" id="UP001596108">
    <property type="component" value="Unassembled WGS sequence"/>
</dbReference>
<dbReference type="PANTHER" id="PTHR33154:SF33">
    <property type="entry name" value="TRANSCRIPTIONAL REPRESSOR SDPR"/>
    <property type="match status" value="1"/>
</dbReference>
<reference evidence="6" key="1">
    <citation type="journal article" date="2019" name="Int. J. Syst. Evol. Microbiol.">
        <title>The Global Catalogue of Microorganisms (GCM) 10K type strain sequencing project: providing services to taxonomists for standard genome sequencing and annotation.</title>
        <authorList>
            <consortium name="The Broad Institute Genomics Platform"/>
            <consortium name="The Broad Institute Genome Sequencing Center for Infectious Disease"/>
            <person name="Wu L."/>
            <person name="Ma J."/>
        </authorList>
    </citation>
    <scope>NUCLEOTIDE SEQUENCE [LARGE SCALE GENOMIC DNA]</scope>
    <source>
        <strain evidence="6">CGMCC 1.18578</strain>
    </source>
</reference>
<dbReference type="PRINTS" id="PR00778">
    <property type="entry name" value="HTHARSR"/>
</dbReference>
<keyword evidence="3" id="KW-0804">Transcription</keyword>
<dbReference type="RefSeq" id="WP_378110891.1">
    <property type="nucleotide sequence ID" value="NZ_JBHSNC010000019.1"/>
</dbReference>
<gene>
    <name evidence="5" type="ORF">ACFPQ4_06075</name>
</gene>
<evidence type="ECO:0000256" key="2">
    <source>
        <dbReference type="ARBA" id="ARBA00023125"/>
    </source>
</evidence>
<dbReference type="EMBL" id="JBHSNC010000019">
    <property type="protein sequence ID" value="MFC5529020.1"/>
    <property type="molecule type" value="Genomic_DNA"/>
</dbReference>
<accession>A0ABW0QW32</accession>
<keyword evidence="1" id="KW-0805">Transcription regulation</keyword>
<dbReference type="InterPro" id="IPR036388">
    <property type="entry name" value="WH-like_DNA-bd_sf"/>
</dbReference>
<dbReference type="Gene3D" id="1.10.10.10">
    <property type="entry name" value="Winged helix-like DNA-binding domain superfamily/Winged helix DNA-binding domain"/>
    <property type="match status" value="1"/>
</dbReference>
<dbReference type="SMART" id="SM00418">
    <property type="entry name" value="HTH_ARSR"/>
    <property type="match status" value="1"/>
</dbReference>
<dbReference type="CDD" id="cd00090">
    <property type="entry name" value="HTH_ARSR"/>
    <property type="match status" value="1"/>
</dbReference>
<dbReference type="PROSITE" id="PS50987">
    <property type="entry name" value="HTH_ARSR_2"/>
    <property type="match status" value="1"/>
</dbReference>
<comment type="caution">
    <text evidence="5">The sequence shown here is derived from an EMBL/GenBank/DDBJ whole genome shotgun (WGS) entry which is preliminary data.</text>
</comment>
<evidence type="ECO:0000313" key="5">
    <source>
        <dbReference type="EMBL" id="MFC5529020.1"/>
    </source>
</evidence>
<dbReference type="InterPro" id="IPR011991">
    <property type="entry name" value="ArsR-like_HTH"/>
</dbReference>
<evidence type="ECO:0000256" key="3">
    <source>
        <dbReference type="ARBA" id="ARBA00023163"/>
    </source>
</evidence>
<organism evidence="5 6">
    <name type="scientific">Cohnella yongneupensis</name>
    <dbReference type="NCBI Taxonomy" id="425006"/>
    <lineage>
        <taxon>Bacteria</taxon>
        <taxon>Bacillati</taxon>
        <taxon>Bacillota</taxon>
        <taxon>Bacilli</taxon>
        <taxon>Bacillales</taxon>
        <taxon>Paenibacillaceae</taxon>
        <taxon>Cohnella</taxon>
    </lineage>
</organism>
<dbReference type="SUPFAM" id="SSF46785">
    <property type="entry name" value="Winged helix' DNA-binding domain"/>
    <property type="match status" value="1"/>
</dbReference>